<feature type="transmembrane region" description="Helical" evidence="8">
    <location>
        <begin position="437"/>
        <end position="459"/>
    </location>
</feature>
<comment type="subcellular location">
    <subcellularLocation>
        <location evidence="1">Cell membrane</location>
        <topology evidence="1">Multi-pass membrane protein</topology>
    </subcellularLocation>
</comment>
<feature type="transmembrane region" description="Helical" evidence="8">
    <location>
        <begin position="56"/>
        <end position="77"/>
    </location>
</feature>
<dbReference type="PANTHER" id="PTHR23517">
    <property type="entry name" value="RESISTANCE PROTEIN MDTM, PUTATIVE-RELATED-RELATED"/>
    <property type="match status" value="1"/>
</dbReference>
<gene>
    <name evidence="9" type="ORF">H7U19_01905</name>
</gene>
<dbReference type="NCBIfam" id="TIGR00924">
    <property type="entry name" value="yjdL_sub1_fam"/>
    <property type="match status" value="1"/>
</dbReference>
<name>A0A923HCX8_9FLAO</name>
<dbReference type="GO" id="GO:0006857">
    <property type="term" value="P:oligopeptide transport"/>
    <property type="evidence" value="ECO:0007669"/>
    <property type="project" value="InterPro"/>
</dbReference>
<evidence type="ECO:0000256" key="5">
    <source>
        <dbReference type="ARBA" id="ARBA00022856"/>
    </source>
</evidence>
<dbReference type="InterPro" id="IPR036259">
    <property type="entry name" value="MFS_trans_sf"/>
</dbReference>
<keyword evidence="3" id="KW-1003">Cell membrane</keyword>
<dbReference type="InterPro" id="IPR018456">
    <property type="entry name" value="PTR2_symporter_CS"/>
</dbReference>
<dbReference type="GO" id="GO:0005886">
    <property type="term" value="C:plasma membrane"/>
    <property type="evidence" value="ECO:0007669"/>
    <property type="project" value="UniProtKB-SubCell"/>
</dbReference>
<protein>
    <submittedName>
        <fullName evidence="9">Peptide MFS transporter</fullName>
    </submittedName>
</protein>
<dbReference type="Gene3D" id="1.20.1250.20">
    <property type="entry name" value="MFS general substrate transporter like domains"/>
    <property type="match status" value="1"/>
</dbReference>
<feature type="transmembrane region" description="Helical" evidence="8">
    <location>
        <begin position="372"/>
        <end position="391"/>
    </location>
</feature>
<dbReference type="InterPro" id="IPR005279">
    <property type="entry name" value="Dipep/tripep_permease"/>
</dbReference>
<feature type="transmembrane region" description="Helical" evidence="8">
    <location>
        <begin position="86"/>
        <end position="103"/>
    </location>
</feature>
<evidence type="ECO:0000256" key="4">
    <source>
        <dbReference type="ARBA" id="ARBA00022692"/>
    </source>
</evidence>
<dbReference type="RefSeq" id="WP_186558145.1">
    <property type="nucleotide sequence ID" value="NZ_JACNMF010000001.1"/>
</dbReference>
<organism evidence="9 10">
    <name type="scientific">Hyunsoonleella aquatilis</name>
    <dbReference type="NCBI Taxonomy" id="2762758"/>
    <lineage>
        <taxon>Bacteria</taxon>
        <taxon>Pseudomonadati</taxon>
        <taxon>Bacteroidota</taxon>
        <taxon>Flavobacteriia</taxon>
        <taxon>Flavobacteriales</taxon>
        <taxon>Flavobacteriaceae</taxon>
    </lineage>
</organism>
<feature type="transmembrane region" description="Helical" evidence="8">
    <location>
        <begin position="191"/>
        <end position="210"/>
    </location>
</feature>
<feature type="transmembrane region" description="Helical" evidence="8">
    <location>
        <begin position="239"/>
        <end position="256"/>
    </location>
</feature>
<keyword evidence="2" id="KW-0813">Transport</keyword>
<evidence type="ECO:0000256" key="6">
    <source>
        <dbReference type="ARBA" id="ARBA00022989"/>
    </source>
</evidence>
<dbReference type="GO" id="GO:1904680">
    <property type="term" value="F:peptide transmembrane transporter activity"/>
    <property type="evidence" value="ECO:0007669"/>
    <property type="project" value="InterPro"/>
</dbReference>
<evidence type="ECO:0000256" key="1">
    <source>
        <dbReference type="ARBA" id="ARBA00004651"/>
    </source>
</evidence>
<dbReference type="PROSITE" id="PS01022">
    <property type="entry name" value="PTR2_1"/>
    <property type="match status" value="1"/>
</dbReference>
<evidence type="ECO:0000256" key="2">
    <source>
        <dbReference type="ARBA" id="ARBA00022448"/>
    </source>
</evidence>
<keyword evidence="5" id="KW-0571">Peptide transport</keyword>
<dbReference type="CDD" id="cd17346">
    <property type="entry name" value="MFS_DtpA_like"/>
    <property type="match status" value="1"/>
</dbReference>
<keyword evidence="5" id="KW-0653">Protein transport</keyword>
<keyword evidence="7 8" id="KW-0472">Membrane</keyword>
<dbReference type="EMBL" id="JACNMF010000001">
    <property type="protein sequence ID" value="MBC3757140.1"/>
    <property type="molecule type" value="Genomic_DNA"/>
</dbReference>
<feature type="transmembrane region" description="Helical" evidence="8">
    <location>
        <begin position="293"/>
        <end position="310"/>
    </location>
</feature>
<feature type="transmembrane region" description="Helical" evidence="8">
    <location>
        <begin position="403"/>
        <end position="425"/>
    </location>
</feature>
<evidence type="ECO:0000313" key="10">
    <source>
        <dbReference type="Proteomes" id="UP000656244"/>
    </source>
</evidence>
<dbReference type="Pfam" id="PF00854">
    <property type="entry name" value="PTR2"/>
    <property type="match status" value="1"/>
</dbReference>
<dbReference type="Proteomes" id="UP000656244">
    <property type="component" value="Unassembled WGS sequence"/>
</dbReference>
<comment type="caution">
    <text evidence="9">The sequence shown here is derived from an EMBL/GenBank/DDBJ whole genome shotgun (WGS) entry which is preliminary data.</text>
</comment>
<evidence type="ECO:0000256" key="7">
    <source>
        <dbReference type="ARBA" id="ARBA00023136"/>
    </source>
</evidence>
<dbReference type="InterPro" id="IPR050171">
    <property type="entry name" value="MFS_Transporters"/>
</dbReference>
<dbReference type="AlphaFoldDB" id="A0A923HCX8"/>
<proteinExistence type="predicted"/>
<feature type="transmembrane region" description="Helical" evidence="8">
    <location>
        <begin position="123"/>
        <end position="144"/>
    </location>
</feature>
<evidence type="ECO:0000313" key="9">
    <source>
        <dbReference type="EMBL" id="MBC3757140.1"/>
    </source>
</evidence>
<sequence>MATSTIAKQKELFGHPVGLYILFLTEMWERFSFYGMKALLIFYLVKYHLFSDEAGNLLVGSYAALVYAMPVIGGYLADKFLGFRKAVTFGGIMLVLGHLGMAYEGNAATEMANGIIERDDFALQVFYFSLALIIVGVGFLKANISSIVGELYRKGDKRRDSGFTIFYMGINLGSALATIICSWLGETYGWSYGFGAAGVGMLFGLVTFIYGKKYFYGKAEPKDLNLLEKKSVLGINNEWTIYILAILGTVVVWQMVQNHSVVEVLLMIAGAGSLIYIIWYATSKATKIERDRLFALTVLILFSVIFWALFEQAYTSLNLFADRALDRETSMFGEIAPGAFLSLNAIFIILLAPVFAWLWIKLDKRGLNPNAAVKFSIGILLVGLGFGALVFGGEISGAGKVAMIWLVLAYFLHTCGELCLSPVGLSYVTKLSPGKIVGFMMGVWFLATAGSEYIASLLANLASIDTSGGKATDLAGAKASYLSLFESLFYTGLIFGVILLILSPFVKKMMHGIDSDESGEDEVLMEKKH</sequence>
<dbReference type="SUPFAM" id="SSF103473">
    <property type="entry name" value="MFS general substrate transporter"/>
    <property type="match status" value="1"/>
</dbReference>
<feature type="transmembrane region" description="Helical" evidence="8">
    <location>
        <begin position="335"/>
        <end position="360"/>
    </location>
</feature>
<evidence type="ECO:0000256" key="8">
    <source>
        <dbReference type="SAM" id="Phobius"/>
    </source>
</evidence>
<feature type="transmembrane region" description="Helical" evidence="8">
    <location>
        <begin position="165"/>
        <end position="185"/>
    </location>
</feature>
<reference evidence="9" key="1">
    <citation type="submission" date="2020-08" db="EMBL/GenBank/DDBJ databases">
        <title>Hyunsoonleella sp. strain SJ7 genome sequencing and assembly.</title>
        <authorList>
            <person name="Kim I."/>
        </authorList>
    </citation>
    <scope>NUCLEOTIDE SEQUENCE</scope>
    <source>
        <strain evidence="9">SJ7</strain>
    </source>
</reference>
<accession>A0A923HCX8</accession>
<keyword evidence="6 8" id="KW-1133">Transmembrane helix</keyword>
<evidence type="ECO:0000256" key="3">
    <source>
        <dbReference type="ARBA" id="ARBA00022475"/>
    </source>
</evidence>
<keyword evidence="10" id="KW-1185">Reference proteome</keyword>
<feature type="transmembrane region" description="Helical" evidence="8">
    <location>
        <begin position="479"/>
        <end position="502"/>
    </location>
</feature>
<dbReference type="PANTHER" id="PTHR23517:SF15">
    <property type="entry name" value="PROTON-DEPENDENT OLIGOPEPTIDE FAMILY TRANSPORT PROTEIN"/>
    <property type="match status" value="1"/>
</dbReference>
<dbReference type="InterPro" id="IPR000109">
    <property type="entry name" value="POT_fam"/>
</dbReference>
<feature type="transmembrane region" description="Helical" evidence="8">
    <location>
        <begin position="262"/>
        <end position="281"/>
    </location>
</feature>
<keyword evidence="4 8" id="KW-0812">Transmembrane</keyword>